<protein>
    <submittedName>
        <fullName evidence="2">Uncharacterized protein</fullName>
    </submittedName>
</protein>
<comment type="caution">
    <text evidence="2">The sequence shown here is derived from an EMBL/GenBank/DDBJ whole genome shotgun (WGS) entry which is preliminary data.</text>
</comment>
<reference evidence="2 3" key="1">
    <citation type="submission" date="2024-11" db="EMBL/GenBank/DDBJ databases">
        <title>A near-complete genome assembly of Cinchona calisaya.</title>
        <authorList>
            <person name="Lian D.C."/>
            <person name="Zhao X.W."/>
            <person name="Wei L."/>
        </authorList>
    </citation>
    <scope>NUCLEOTIDE SEQUENCE [LARGE SCALE GENOMIC DNA]</scope>
    <source>
        <tissue evidence="2">Nenye</tissue>
    </source>
</reference>
<accession>A0ABD2ZAL3</accession>
<evidence type="ECO:0000313" key="3">
    <source>
        <dbReference type="Proteomes" id="UP001630127"/>
    </source>
</evidence>
<dbReference type="AlphaFoldDB" id="A0ABD2ZAL3"/>
<proteinExistence type="predicted"/>
<organism evidence="2 3">
    <name type="scientific">Cinchona calisaya</name>
    <dbReference type="NCBI Taxonomy" id="153742"/>
    <lineage>
        <taxon>Eukaryota</taxon>
        <taxon>Viridiplantae</taxon>
        <taxon>Streptophyta</taxon>
        <taxon>Embryophyta</taxon>
        <taxon>Tracheophyta</taxon>
        <taxon>Spermatophyta</taxon>
        <taxon>Magnoliopsida</taxon>
        <taxon>eudicotyledons</taxon>
        <taxon>Gunneridae</taxon>
        <taxon>Pentapetalae</taxon>
        <taxon>asterids</taxon>
        <taxon>lamiids</taxon>
        <taxon>Gentianales</taxon>
        <taxon>Rubiaceae</taxon>
        <taxon>Cinchonoideae</taxon>
        <taxon>Cinchoneae</taxon>
        <taxon>Cinchona</taxon>
    </lineage>
</organism>
<name>A0ABD2ZAL3_9GENT</name>
<dbReference type="Proteomes" id="UP001630127">
    <property type="component" value="Unassembled WGS sequence"/>
</dbReference>
<feature type="transmembrane region" description="Helical" evidence="1">
    <location>
        <begin position="90"/>
        <end position="110"/>
    </location>
</feature>
<dbReference type="PANTHER" id="PTHR36373">
    <property type="entry name" value="EXPRESSED PROTEIN"/>
    <property type="match status" value="1"/>
</dbReference>
<keyword evidence="3" id="KW-1185">Reference proteome</keyword>
<gene>
    <name evidence="2" type="ORF">ACH5RR_023411</name>
</gene>
<keyword evidence="1" id="KW-0472">Membrane</keyword>
<dbReference type="PANTHER" id="PTHR36373:SF1">
    <property type="entry name" value="EXPRESSED PROTEIN"/>
    <property type="match status" value="1"/>
</dbReference>
<keyword evidence="1" id="KW-0812">Transmembrane</keyword>
<dbReference type="EMBL" id="JBJUIK010000010">
    <property type="protein sequence ID" value="KAL3516509.1"/>
    <property type="molecule type" value="Genomic_DNA"/>
</dbReference>
<keyword evidence="1" id="KW-1133">Transmembrane helix</keyword>
<evidence type="ECO:0000313" key="2">
    <source>
        <dbReference type="EMBL" id="KAL3516509.1"/>
    </source>
</evidence>
<evidence type="ECO:0000256" key="1">
    <source>
        <dbReference type="SAM" id="Phobius"/>
    </source>
</evidence>
<sequence>MEVAVIDWKCLDSRFVKDDIYENISAPQWVDFSAPDASIDVESWFCRPDCNHPKRVEDFFKEATPNSMCSASASEILPLRERNREYKSSPYSSSVYSPSFGAFIVLFTLFTHH</sequence>